<protein>
    <recommendedName>
        <fullName evidence="1">glutathione transferase</fullName>
        <ecNumber evidence="1">2.5.1.18</ecNumber>
    </recommendedName>
</protein>
<dbReference type="EC" id="2.5.1.18" evidence="1"/>
<sequence>MLNITEPKLNITEESKDSSPIRRQIIQNNREFISPIKIQDDVSFPNEQQELITPTSLKVPLNNLTLFYLNIRGRGEPIRLLLNYLNISFIDYRISKERWLGIDGLEEAFKNRTPFGHLPLIKLIDGREIAESFAIMRLIARQNNLVGDDQWEDAKIDEFADFHKDSFSAFHDFLFLTETQIQQENPTNFEKFQNLINQYLPIYQRQLQLFPSSNFLFKKLSWPDFLVVDFVESLTIVRPFALIKYPELVELRRKIYELPQLQNYLSKRIF</sequence>
<evidence type="ECO:0000259" key="6">
    <source>
        <dbReference type="PROSITE" id="PS50405"/>
    </source>
</evidence>
<dbReference type="GO" id="GO:0004364">
    <property type="term" value="F:glutathione transferase activity"/>
    <property type="evidence" value="ECO:0007669"/>
    <property type="project" value="UniProtKB-EC"/>
</dbReference>
<organism evidence="7 8">
    <name type="scientific">Meloidogyne graminicola</name>
    <dbReference type="NCBI Taxonomy" id="189291"/>
    <lineage>
        <taxon>Eukaryota</taxon>
        <taxon>Metazoa</taxon>
        <taxon>Ecdysozoa</taxon>
        <taxon>Nematoda</taxon>
        <taxon>Chromadorea</taxon>
        <taxon>Rhabditida</taxon>
        <taxon>Tylenchina</taxon>
        <taxon>Tylenchomorpha</taxon>
        <taxon>Tylenchoidea</taxon>
        <taxon>Meloidogynidae</taxon>
        <taxon>Meloidogyninae</taxon>
        <taxon>Meloidogyne</taxon>
    </lineage>
</organism>
<dbReference type="Proteomes" id="UP000605970">
    <property type="component" value="Unassembled WGS sequence"/>
</dbReference>
<evidence type="ECO:0000313" key="8">
    <source>
        <dbReference type="Proteomes" id="UP000605970"/>
    </source>
</evidence>
<dbReference type="OrthoDB" id="414243at2759"/>
<evidence type="ECO:0000256" key="4">
    <source>
        <dbReference type="ARBA" id="ARBA00047960"/>
    </source>
</evidence>
<feature type="non-terminal residue" evidence="7">
    <location>
        <position position="1"/>
    </location>
</feature>
<gene>
    <name evidence="7" type="ORF">Mgra_00007314</name>
</gene>
<dbReference type="InterPro" id="IPR036282">
    <property type="entry name" value="Glutathione-S-Trfase_C_sf"/>
</dbReference>
<dbReference type="AlphaFoldDB" id="A0A8S9ZIZ6"/>
<dbReference type="PROSITE" id="PS50405">
    <property type="entry name" value="GST_CTER"/>
    <property type="match status" value="1"/>
</dbReference>
<evidence type="ECO:0000313" key="7">
    <source>
        <dbReference type="EMBL" id="KAF7633276.1"/>
    </source>
</evidence>
<evidence type="ECO:0000256" key="2">
    <source>
        <dbReference type="ARBA" id="ARBA00022679"/>
    </source>
</evidence>
<dbReference type="InterPro" id="IPR040079">
    <property type="entry name" value="Glutathione_S-Trfase"/>
</dbReference>
<dbReference type="SUPFAM" id="SSF47616">
    <property type="entry name" value="GST C-terminal domain-like"/>
    <property type="match status" value="1"/>
</dbReference>
<dbReference type="Gene3D" id="3.40.30.10">
    <property type="entry name" value="Glutaredoxin"/>
    <property type="match status" value="1"/>
</dbReference>
<dbReference type="Pfam" id="PF14497">
    <property type="entry name" value="GST_C_3"/>
    <property type="match status" value="1"/>
</dbReference>
<dbReference type="InterPro" id="IPR050213">
    <property type="entry name" value="GST_superfamily"/>
</dbReference>
<reference evidence="7" key="1">
    <citation type="journal article" date="2020" name="Ecol. Evol.">
        <title>Genome structure and content of the rice root-knot nematode (Meloidogyne graminicola).</title>
        <authorList>
            <person name="Phan N.T."/>
            <person name="Danchin E.G.J."/>
            <person name="Klopp C."/>
            <person name="Perfus-Barbeoch L."/>
            <person name="Kozlowski D.K."/>
            <person name="Koutsovoulos G.D."/>
            <person name="Lopez-Roques C."/>
            <person name="Bouchez O."/>
            <person name="Zahm M."/>
            <person name="Besnard G."/>
            <person name="Bellafiore S."/>
        </authorList>
    </citation>
    <scope>NUCLEOTIDE SEQUENCE</scope>
    <source>
        <strain evidence="7">VN-18</strain>
    </source>
</reference>
<dbReference type="InterPro" id="IPR010987">
    <property type="entry name" value="Glutathione-S-Trfase_C-like"/>
</dbReference>
<keyword evidence="8" id="KW-1185">Reference proteome</keyword>
<dbReference type="SFLD" id="SFLDS00019">
    <property type="entry name" value="Glutathione_Transferase_(cytos"/>
    <property type="match status" value="1"/>
</dbReference>
<comment type="catalytic activity">
    <reaction evidence="4">
        <text>RX + glutathione = an S-substituted glutathione + a halide anion + H(+)</text>
        <dbReference type="Rhea" id="RHEA:16437"/>
        <dbReference type="ChEBI" id="CHEBI:15378"/>
        <dbReference type="ChEBI" id="CHEBI:16042"/>
        <dbReference type="ChEBI" id="CHEBI:17792"/>
        <dbReference type="ChEBI" id="CHEBI:57925"/>
        <dbReference type="ChEBI" id="CHEBI:90779"/>
        <dbReference type="EC" id="2.5.1.18"/>
    </reaction>
</comment>
<dbReference type="PANTHER" id="PTHR11571">
    <property type="entry name" value="GLUTATHIONE S-TRANSFERASE"/>
    <property type="match status" value="1"/>
</dbReference>
<evidence type="ECO:0000256" key="3">
    <source>
        <dbReference type="ARBA" id="ARBA00038317"/>
    </source>
</evidence>
<comment type="similarity">
    <text evidence="3">Belongs to the GST superfamily. Sigma family.</text>
</comment>
<evidence type="ECO:0000259" key="5">
    <source>
        <dbReference type="PROSITE" id="PS50404"/>
    </source>
</evidence>
<dbReference type="InterPro" id="IPR036249">
    <property type="entry name" value="Thioredoxin-like_sf"/>
</dbReference>
<feature type="domain" description="GST C-terminal" evidence="6">
    <location>
        <begin position="149"/>
        <end position="270"/>
    </location>
</feature>
<name>A0A8S9ZIZ6_9BILA</name>
<dbReference type="InterPro" id="IPR004045">
    <property type="entry name" value="Glutathione_S-Trfase_N"/>
</dbReference>
<feature type="domain" description="GST N-terminal" evidence="5">
    <location>
        <begin position="62"/>
        <end position="147"/>
    </location>
</feature>
<dbReference type="CDD" id="cd03192">
    <property type="entry name" value="GST_C_Sigma_like"/>
    <property type="match status" value="1"/>
</dbReference>
<dbReference type="Gene3D" id="1.20.1050.10">
    <property type="match status" value="1"/>
</dbReference>
<proteinExistence type="inferred from homology"/>
<dbReference type="CDD" id="cd03039">
    <property type="entry name" value="GST_N_Sigma_like"/>
    <property type="match status" value="1"/>
</dbReference>
<dbReference type="GO" id="GO:0006749">
    <property type="term" value="P:glutathione metabolic process"/>
    <property type="evidence" value="ECO:0007669"/>
    <property type="project" value="TreeGrafter"/>
</dbReference>
<evidence type="ECO:0000256" key="1">
    <source>
        <dbReference type="ARBA" id="ARBA00012452"/>
    </source>
</evidence>
<dbReference type="PROSITE" id="PS50404">
    <property type="entry name" value="GST_NTER"/>
    <property type="match status" value="1"/>
</dbReference>
<accession>A0A8S9ZIZ6</accession>
<keyword evidence="2" id="KW-0808">Transferase</keyword>
<dbReference type="PANTHER" id="PTHR11571:SF224">
    <property type="entry name" value="HEMATOPOIETIC PROSTAGLANDIN D SYNTHASE"/>
    <property type="match status" value="1"/>
</dbReference>
<dbReference type="EMBL" id="JABEBT010000080">
    <property type="protein sequence ID" value="KAF7633276.1"/>
    <property type="molecule type" value="Genomic_DNA"/>
</dbReference>
<dbReference type="InterPro" id="IPR004046">
    <property type="entry name" value="GST_C"/>
</dbReference>
<dbReference type="SUPFAM" id="SSF52833">
    <property type="entry name" value="Thioredoxin-like"/>
    <property type="match status" value="1"/>
</dbReference>
<comment type="caution">
    <text evidence="7">The sequence shown here is derived from an EMBL/GenBank/DDBJ whole genome shotgun (WGS) entry which is preliminary data.</text>
</comment>